<dbReference type="GO" id="GO:0042800">
    <property type="term" value="F:histone H3K4 methyltransferase activity"/>
    <property type="evidence" value="ECO:0007669"/>
    <property type="project" value="TreeGrafter"/>
</dbReference>
<dbReference type="GO" id="GO:0000729">
    <property type="term" value="P:DNA double-strand break processing"/>
    <property type="evidence" value="ECO:0007669"/>
    <property type="project" value="TreeGrafter"/>
</dbReference>
<name>A0A811JSB0_9BILA</name>
<evidence type="ECO:0000259" key="1">
    <source>
        <dbReference type="Pfam" id="PF17906"/>
    </source>
</evidence>
<dbReference type="GO" id="GO:0015074">
    <property type="term" value="P:DNA integration"/>
    <property type="evidence" value="ECO:0007669"/>
    <property type="project" value="TreeGrafter"/>
</dbReference>
<dbReference type="Proteomes" id="UP000783686">
    <property type="component" value="Unassembled WGS sequence"/>
</dbReference>
<reference evidence="2" key="1">
    <citation type="submission" date="2020-09" db="EMBL/GenBank/DDBJ databases">
        <authorList>
            <person name="Kikuchi T."/>
        </authorList>
    </citation>
    <scope>NUCLEOTIDE SEQUENCE</scope>
    <source>
        <strain evidence="2">SH1</strain>
    </source>
</reference>
<comment type="caution">
    <text evidence="2">The sequence shown here is derived from an EMBL/GenBank/DDBJ whole genome shotgun (WGS) entry which is preliminary data.</text>
</comment>
<dbReference type="EMBL" id="CAJFCW020000001">
    <property type="protein sequence ID" value="CAG9080693.1"/>
    <property type="molecule type" value="Genomic_DNA"/>
</dbReference>
<sequence length="126" mass="14443">MDRKHFMRLCLLYEFKQGTSATVAHREILQVFGSDAYSRSQCEKWFKRFKNGDESLSDQEHGKRPGVVDNELLRVAIDENPRQTTVELAKHFGCSYATISRRLNVIGKVNHGGKWVDRKDNGANTT</sequence>
<dbReference type="GO" id="GO:0035861">
    <property type="term" value="C:site of double-strand break"/>
    <property type="evidence" value="ECO:0007669"/>
    <property type="project" value="TreeGrafter"/>
</dbReference>
<dbReference type="GO" id="GO:0000793">
    <property type="term" value="C:condensed chromosome"/>
    <property type="evidence" value="ECO:0007669"/>
    <property type="project" value="TreeGrafter"/>
</dbReference>
<dbReference type="AlphaFoldDB" id="A0A811JSB0"/>
<dbReference type="PANTHER" id="PTHR46060:SF2">
    <property type="entry name" value="HISTONE-LYSINE N-METHYLTRANSFERASE SETMAR"/>
    <property type="match status" value="1"/>
</dbReference>
<evidence type="ECO:0000313" key="3">
    <source>
        <dbReference type="Proteomes" id="UP000614601"/>
    </source>
</evidence>
<dbReference type="GO" id="GO:0006303">
    <property type="term" value="P:double-strand break repair via nonhomologous end joining"/>
    <property type="evidence" value="ECO:0007669"/>
    <property type="project" value="TreeGrafter"/>
</dbReference>
<dbReference type="GO" id="GO:0000014">
    <property type="term" value="F:single-stranded DNA endodeoxyribonuclease activity"/>
    <property type="evidence" value="ECO:0007669"/>
    <property type="project" value="TreeGrafter"/>
</dbReference>
<gene>
    <name evidence="2" type="ORF">BOKJ2_LOCUS840</name>
</gene>
<dbReference type="PANTHER" id="PTHR46060">
    <property type="entry name" value="MARINER MOS1 TRANSPOSASE-LIKE PROTEIN"/>
    <property type="match status" value="1"/>
</dbReference>
<dbReference type="GO" id="GO:0005634">
    <property type="term" value="C:nucleus"/>
    <property type="evidence" value="ECO:0007669"/>
    <property type="project" value="TreeGrafter"/>
</dbReference>
<dbReference type="InterPro" id="IPR036388">
    <property type="entry name" value="WH-like_DNA-bd_sf"/>
</dbReference>
<protein>
    <recommendedName>
        <fullName evidence="1">Mos1 transposase HTH domain-containing protein</fullName>
    </recommendedName>
</protein>
<organism evidence="2 3">
    <name type="scientific">Bursaphelenchus okinawaensis</name>
    <dbReference type="NCBI Taxonomy" id="465554"/>
    <lineage>
        <taxon>Eukaryota</taxon>
        <taxon>Metazoa</taxon>
        <taxon>Ecdysozoa</taxon>
        <taxon>Nematoda</taxon>
        <taxon>Chromadorea</taxon>
        <taxon>Rhabditida</taxon>
        <taxon>Tylenchina</taxon>
        <taxon>Tylenchomorpha</taxon>
        <taxon>Aphelenchoidea</taxon>
        <taxon>Aphelenchoididae</taxon>
        <taxon>Bursaphelenchus</taxon>
    </lineage>
</organism>
<dbReference type="GO" id="GO:0046975">
    <property type="term" value="F:histone H3K36 methyltransferase activity"/>
    <property type="evidence" value="ECO:0007669"/>
    <property type="project" value="TreeGrafter"/>
</dbReference>
<dbReference type="Gene3D" id="1.10.10.10">
    <property type="entry name" value="Winged helix-like DNA-binding domain superfamily/Winged helix DNA-binding domain"/>
    <property type="match status" value="1"/>
</dbReference>
<dbReference type="Proteomes" id="UP000614601">
    <property type="component" value="Unassembled WGS sequence"/>
</dbReference>
<dbReference type="GO" id="GO:0003697">
    <property type="term" value="F:single-stranded DNA binding"/>
    <property type="evidence" value="ECO:0007669"/>
    <property type="project" value="TreeGrafter"/>
</dbReference>
<dbReference type="GO" id="GO:0044774">
    <property type="term" value="P:mitotic DNA integrity checkpoint signaling"/>
    <property type="evidence" value="ECO:0007669"/>
    <property type="project" value="TreeGrafter"/>
</dbReference>
<dbReference type="GO" id="GO:0044547">
    <property type="term" value="F:DNA topoisomerase binding"/>
    <property type="evidence" value="ECO:0007669"/>
    <property type="project" value="TreeGrafter"/>
</dbReference>
<accession>A0A811JSB0</accession>
<keyword evidence="3" id="KW-1185">Reference proteome</keyword>
<proteinExistence type="predicted"/>
<feature type="domain" description="Mos1 transposase HTH" evidence="1">
    <location>
        <begin position="4"/>
        <end position="53"/>
    </location>
</feature>
<dbReference type="Gene3D" id="1.10.10.1450">
    <property type="match status" value="1"/>
</dbReference>
<dbReference type="InterPro" id="IPR052709">
    <property type="entry name" value="Transposase-MT_Hybrid"/>
</dbReference>
<dbReference type="EMBL" id="CAJFDH010000001">
    <property type="protein sequence ID" value="CAD5206156.1"/>
    <property type="molecule type" value="Genomic_DNA"/>
</dbReference>
<dbReference type="GO" id="GO:0003690">
    <property type="term" value="F:double-stranded DNA binding"/>
    <property type="evidence" value="ECO:0007669"/>
    <property type="project" value="TreeGrafter"/>
</dbReference>
<dbReference type="InterPro" id="IPR041426">
    <property type="entry name" value="Mos1_HTH"/>
</dbReference>
<dbReference type="GO" id="GO:0031297">
    <property type="term" value="P:replication fork processing"/>
    <property type="evidence" value="ECO:0007669"/>
    <property type="project" value="TreeGrafter"/>
</dbReference>
<dbReference type="Pfam" id="PF17906">
    <property type="entry name" value="HTH_48"/>
    <property type="match status" value="1"/>
</dbReference>
<dbReference type="OrthoDB" id="6137736at2759"/>
<evidence type="ECO:0000313" key="2">
    <source>
        <dbReference type="EMBL" id="CAD5206156.1"/>
    </source>
</evidence>